<evidence type="ECO:0000313" key="1">
    <source>
        <dbReference type="EMBL" id="KAH6944693.1"/>
    </source>
</evidence>
<dbReference type="EMBL" id="CM023481">
    <property type="protein sequence ID" value="KAH6944693.1"/>
    <property type="molecule type" value="Genomic_DNA"/>
</dbReference>
<keyword evidence="2" id="KW-1185">Reference proteome</keyword>
<gene>
    <name evidence="1" type="ORF">HPB50_004499</name>
</gene>
<evidence type="ECO:0000313" key="2">
    <source>
        <dbReference type="Proteomes" id="UP000821845"/>
    </source>
</evidence>
<proteinExistence type="predicted"/>
<dbReference type="Proteomes" id="UP000821845">
    <property type="component" value="Chromosome 1"/>
</dbReference>
<name>A0ACB7TCL4_HYAAI</name>
<sequence length="115" mass="12005">MSLSCLLAGCSLRAGVGYSSGGLRAEENAASVLCELHRLALFPQTGAGGVHRGLHGTFGRSSAAAGCLRCLRRRGTRGSFRQPGVAKEAAVRPQLHIRTALACLAFVNPDGRCLE</sequence>
<accession>A0ACB7TCL4</accession>
<organism evidence="1 2">
    <name type="scientific">Hyalomma asiaticum</name>
    <name type="common">Tick</name>
    <dbReference type="NCBI Taxonomy" id="266040"/>
    <lineage>
        <taxon>Eukaryota</taxon>
        <taxon>Metazoa</taxon>
        <taxon>Ecdysozoa</taxon>
        <taxon>Arthropoda</taxon>
        <taxon>Chelicerata</taxon>
        <taxon>Arachnida</taxon>
        <taxon>Acari</taxon>
        <taxon>Parasitiformes</taxon>
        <taxon>Ixodida</taxon>
        <taxon>Ixodoidea</taxon>
        <taxon>Ixodidae</taxon>
        <taxon>Hyalomminae</taxon>
        <taxon>Hyalomma</taxon>
    </lineage>
</organism>
<comment type="caution">
    <text evidence="1">The sequence shown here is derived from an EMBL/GenBank/DDBJ whole genome shotgun (WGS) entry which is preliminary data.</text>
</comment>
<reference evidence="1" key="1">
    <citation type="submission" date="2020-05" db="EMBL/GenBank/DDBJ databases">
        <title>Large-scale comparative analyses of tick genomes elucidate their genetic diversity and vector capacities.</title>
        <authorList>
            <person name="Jia N."/>
            <person name="Wang J."/>
            <person name="Shi W."/>
            <person name="Du L."/>
            <person name="Sun Y."/>
            <person name="Zhan W."/>
            <person name="Jiang J."/>
            <person name="Wang Q."/>
            <person name="Zhang B."/>
            <person name="Ji P."/>
            <person name="Sakyi L.B."/>
            <person name="Cui X."/>
            <person name="Yuan T."/>
            <person name="Jiang B."/>
            <person name="Yang W."/>
            <person name="Lam T.T.-Y."/>
            <person name="Chang Q."/>
            <person name="Ding S."/>
            <person name="Wang X."/>
            <person name="Zhu J."/>
            <person name="Ruan X."/>
            <person name="Zhao L."/>
            <person name="Wei J."/>
            <person name="Que T."/>
            <person name="Du C."/>
            <person name="Cheng J."/>
            <person name="Dai P."/>
            <person name="Han X."/>
            <person name="Huang E."/>
            <person name="Gao Y."/>
            <person name="Liu J."/>
            <person name="Shao H."/>
            <person name="Ye R."/>
            <person name="Li L."/>
            <person name="Wei W."/>
            <person name="Wang X."/>
            <person name="Wang C."/>
            <person name="Yang T."/>
            <person name="Huo Q."/>
            <person name="Li W."/>
            <person name="Guo W."/>
            <person name="Chen H."/>
            <person name="Zhou L."/>
            <person name="Ni X."/>
            <person name="Tian J."/>
            <person name="Zhou Y."/>
            <person name="Sheng Y."/>
            <person name="Liu T."/>
            <person name="Pan Y."/>
            <person name="Xia L."/>
            <person name="Li J."/>
            <person name="Zhao F."/>
            <person name="Cao W."/>
        </authorList>
    </citation>
    <scope>NUCLEOTIDE SEQUENCE</scope>
    <source>
        <strain evidence="1">Hyas-2018</strain>
    </source>
</reference>
<protein>
    <submittedName>
        <fullName evidence="1">Uncharacterized protein</fullName>
    </submittedName>
</protein>